<keyword evidence="6 8" id="KW-1133">Transmembrane helix</keyword>
<dbReference type="InterPro" id="IPR000515">
    <property type="entry name" value="MetI-like"/>
</dbReference>
<reference evidence="10 11" key="1">
    <citation type="journal article" date="2009" name="Genome Biol.">
        <title>Comparative genome and phenotypic analysis of Clostridium difficile 027 strains provides insight into the evolution of a hypervirulent bacterium.</title>
        <authorList>
            <person name="Stabler R.A."/>
            <person name="He M."/>
            <person name="Dawson L."/>
            <person name="Martin M."/>
            <person name="Valiente E."/>
            <person name="Corton C."/>
            <person name="Lawley T.D."/>
            <person name="Sebaihia M."/>
            <person name="Quail M.A."/>
            <person name="Rose G."/>
            <person name="Gerding D.N."/>
            <person name="Gibert M."/>
            <person name="Popoff M.R."/>
            <person name="Parkhill J."/>
            <person name="Dougan G."/>
            <person name="Wren B.W."/>
        </authorList>
    </citation>
    <scope>NUCLEOTIDE SEQUENCE [LARGE SCALE GENOMIC DNA]</scope>
    <source>
        <strain evidence="10 11">CD196</strain>
    </source>
</reference>
<dbReference type="CDD" id="cd06261">
    <property type="entry name" value="TM_PBP2"/>
    <property type="match status" value="1"/>
</dbReference>
<dbReference type="InterPro" id="IPR043429">
    <property type="entry name" value="ArtM/GltK/GlnP/TcyL/YhdX-like"/>
</dbReference>
<dbReference type="RefSeq" id="WP_009890351.1">
    <property type="nucleotide sequence ID" value="NC_013315.1"/>
</dbReference>
<dbReference type="SUPFAM" id="SSF161098">
    <property type="entry name" value="MetI-like"/>
    <property type="match status" value="1"/>
</dbReference>
<keyword evidence="5" id="KW-0029">Amino-acid transport</keyword>
<dbReference type="Pfam" id="PF00528">
    <property type="entry name" value="BPD_transp_1"/>
    <property type="match status" value="1"/>
</dbReference>
<feature type="transmembrane region" description="Helical" evidence="8">
    <location>
        <begin position="57"/>
        <end position="78"/>
    </location>
</feature>
<dbReference type="Gene3D" id="1.10.3720.10">
    <property type="entry name" value="MetI-like"/>
    <property type="match status" value="1"/>
</dbReference>
<protein>
    <submittedName>
        <fullName evidence="10">Probable amino-acid ABC transporter, permease protein</fullName>
    </submittedName>
</protein>
<evidence type="ECO:0000256" key="2">
    <source>
        <dbReference type="ARBA" id="ARBA00022448"/>
    </source>
</evidence>
<dbReference type="GO" id="GO:0006865">
    <property type="term" value="P:amino acid transport"/>
    <property type="evidence" value="ECO:0007669"/>
    <property type="project" value="UniProtKB-KW"/>
</dbReference>
<sequence length="220" mass="24639">MIFNMKYFLELFPIIMKSFNVTVILAISSLVFSLIIGTIVALSSYYKVKVLNQICKVYVSIFRGTPLMPQLFFLYFGLAYMNDFVKNMDPVFATSIVLSLNMGAYMSETIRASILSIDKGQIEAAYVMGLTNLQTMKRIVIPQAVRVALPSLFNNFIDLIKGSSVAFVVGVNDIMGAAKSQGALSFKFFEVYGAVMVIYWCIITPLGWGQKKLEKKISNY</sequence>
<comment type="similarity">
    <text evidence="8">Belongs to the binding-protein-dependent transport system permease family.</text>
</comment>
<feature type="transmembrane region" description="Helical" evidence="8">
    <location>
        <begin position="191"/>
        <end position="208"/>
    </location>
</feature>
<dbReference type="HOGENOM" id="CLU_019602_1_4_9"/>
<evidence type="ECO:0000313" key="11">
    <source>
        <dbReference type="Proteomes" id="UP000002068"/>
    </source>
</evidence>
<dbReference type="AlphaFoldDB" id="A0A0H3N3G5"/>
<gene>
    <name evidence="10" type="ordered locus">CD196_2038</name>
</gene>
<evidence type="ECO:0000256" key="1">
    <source>
        <dbReference type="ARBA" id="ARBA00004651"/>
    </source>
</evidence>
<dbReference type="PANTHER" id="PTHR30614:SF0">
    <property type="entry name" value="L-CYSTINE TRANSPORT SYSTEM PERMEASE PROTEIN TCYL"/>
    <property type="match status" value="1"/>
</dbReference>
<accession>A0A0H3N3G5</accession>
<organism evidence="10 11">
    <name type="scientific">Clostridioides difficile (strain CD196)</name>
    <name type="common">Peptoclostridium difficile</name>
    <dbReference type="NCBI Taxonomy" id="645462"/>
    <lineage>
        <taxon>Bacteria</taxon>
        <taxon>Bacillati</taxon>
        <taxon>Bacillota</taxon>
        <taxon>Clostridia</taxon>
        <taxon>Peptostreptococcales</taxon>
        <taxon>Peptostreptococcaceae</taxon>
        <taxon>Clostridioides</taxon>
    </lineage>
</organism>
<dbReference type="GO" id="GO:0043190">
    <property type="term" value="C:ATP-binding cassette (ABC) transporter complex"/>
    <property type="evidence" value="ECO:0007669"/>
    <property type="project" value="InterPro"/>
</dbReference>
<evidence type="ECO:0000256" key="7">
    <source>
        <dbReference type="ARBA" id="ARBA00023136"/>
    </source>
</evidence>
<comment type="subcellular location">
    <subcellularLocation>
        <location evidence="1 8">Cell membrane</location>
        <topology evidence="1 8">Multi-pass membrane protein</topology>
    </subcellularLocation>
</comment>
<dbReference type="KEGG" id="cdc:CD196_2038"/>
<evidence type="ECO:0000256" key="6">
    <source>
        <dbReference type="ARBA" id="ARBA00022989"/>
    </source>
</evidence>
<evidence type="ECO:0000313" key="10">
    <source>
        <dbReference type="EMBL" id="CBA63909.1"/>
    </source>
</evidence>
<dbReference type="GO" id="GO:0022857">
    <property type="term" value="F:transmembrane transporter activity"/>
    <property type="evidence" value="ECO:0007669"/>
    <property type="project" value="InterPro"/>
</dbReference>
<evidence type="ECO:0000256" key="3">
    <source>
        <dbReference type="ARBA" id="ARBA00022475"/>
    </source>
</evidence>
<dbReference type="InterPro" id="IPR035906">
    <property type="entry name" value="MetI-like_sf"/>
</dbReference>
<dbReference type="NCBIfam" id="TIGR01726">
    <property type="entry name" value="HEQRo_perm_3TM"/>
    <property type="match status" value="1"/>
</dbReference>
<feature type="domain" description="ABC transmembrane type-1" evidence="9">
    <location>
        <begin position="19"/>
        <end position="207"/>
    </location>
</feature>
<keyword evidence="7 8" id="KW-0472">Membrane</keyword>
<dbReference type="InterPro" id="IPR010065">
    <property type="entry name" value="AA_ABC_transptr_permease_3TM"/>
</dbReference>
<evidence type="ECO:0000256" key="8">
    <source>
        <dbReference type="RuleBase" id="RU363032"/>
    </source>
</evidence>
<dbReference type="FunFam" id="1.10.3720.10:FF:000006">
    <property type="entry name" value="Glutamate/aspartate ABC transporter, permease protein GltK"/>
    <property type="match status" value="1"/>
</dbReference>
<keyword evidence="2 8" id="KW-0813">Transport</keyword>
<dbReference type="PANTHER" id="PTHR30614">
    <property type="entry name" value="MEMBRANE COMPONENT OF AMINO ACID ABC TRANSPORTER"/>
    <property type="match status" value="1"/>
</dbReference>
<keyword evidence="3" id="KW-1003">Cell membrane</keyword>
<dbReference type="EMBL" id="FN538970">
    <property type="protein sequence ID" value="CBA63909.1"/>
    <property type="molecule type" value="Genomic_DNA"/>
</dbReference>
<evidence type="ECO:0000256" key="5">
    <source>
        <dbReference type="ARBA" id="ARBA00022970"/>
    </source>
</evidence>
<dbReference type="Proteomes" id="UP000002068">
    <property type="component" value="Chromosome"/>
</dbReference>
<evidence type="ECO:0000259" key="9">
    <source>
        <dbReference type="PROSITE" id="PS50928"/>
    </source>
</evidence>
<dbReference type="PROSITE" id="PS50928">
    <property type="entry name" value="ABC_TM1"/>
    <property type="match status" value="1"/>
</dbReference>
<feature type="transmembrane region" description="Helical" evidence="8">
    <location>
        <begin position="21"/>
        <end position="45"/>
    </location>
</feature>
<name>A0A0H3N3G5_CLODC</name>
<proteinExistence type="inferred from homology"/>
<evidence type="ECO:0000256" key="4">
    <source>
        <dbReference type="ARBA" id="ARBA00022692"/>
    </source>
</evidence>
<keyword evidence="4 8" id="KW-0812">Transmembrane</keyword>